<organism evidence="1 2">
    <name type="scientific">Aneurinibacillus soli</name>
    <dbReference type="NCBI Taxonomy" id="1500254"/>
    <lineage>
        <taxon>Bacteria</taxon>
        <taxon>Bacillati</taxon>
        <taxon>Bacillota</taxon>
        <taxon>Bacilli</taxon>
        <taxon>Bacillales</taxon>
        <taxon>Paenibacillaceae</taxon>
        <taxon>Aneurinibacillus group</taxon>
        <taxon>Aneurinibacillus</taxon>
    </lineage>
</organism>
<protein>
    <submittedName>
        <fullName evidence="1">Uncharacterized protein</fullName>
    </submittedName>
</protein>
<accession>A0A0U5B8V0</accession>
<dbReference type="Proteomes" id="UP000217696">
    <property type="component" value="Chromosome"/>
</dbReference>
<dbReference type="OrthoDB" id="2679786at2"/>
<dbReference type="AlphaFoldDB" id="A0A0U5B8V0"/>
<sequence>MFKTLRNLFKPSARPNTDSIAIFLDRNDFRLHAMQQRLEEHGIHVTYVKQTALYVHPDQVDEAKHIVATWVN</sequence>
<dbReference type="EMBL" id="AP017312">
    <property type="protein sequence ID" value="BAU28006.1"/>
    <property type="molecule type" value="Genomic_DNA"/>
</dbReference>
<gene>
    <name evidence="1" type="ORF">CB4_02180</name>
</gene>
<proteinExistence type="predicted"/>
<dbReference type="RefSeq" id="WP_096465791.1">
    <property type="nucleotide sequence ID" value="NZ_AP017312.1"/>
</dbReference>
<dbReference type="KEGG" id="asoc:CB4_02180"/>
<evidence type="ECO:0000313" key="1">
    <source>
        <dbReference type="EMBL" id="BAU28006.1"/>
    </source>
</evidence>
<keyword evidence="2" id="KW-1185">Reference proteome</keyword>
<reference evidence="1 2" key="1">
    <citation type="submission" date="2015-12" db="EMBL/GenBank/DDBJ databases">
        <title>Genome sequence of Aneurinibacillus soli.</title>
        <authorList>
            <person name="Lee J.S."/>
            <person name="Lee K.C."/>
            <person name="Kim K.K."/>
            <person name="Lee B.W."/>
        </authorList>
    </citation>
    <scope>NUCLEOTIDE SEQUENCE [LARGE SCALE GENOMIC DNA]</scope>
    <source>
        <strain evidence="1 2">CB4</strain>
    </source>
</reference>
<evidence type="ECO:0000313" key="2">
    <source>
        <dbReference type="Proteomes" id="UP000217696"/>
    </source>
</evidence>
<name>A0A0U5B8V0_9BACL</name>